<feature type="compositionally biased region" description="Polar residues" evidence="1">
    <location>
        <begin position="136"/>
        <end position="150"/>
    </location>
</feature>
<feature type="region of interest" description="Disordered" evidence="1">
    <location>
        <begin position="1"/>
        <end position="55"/>
    </location>
</feature>
<sequence>MRFFNFSNHPHTGANSSSESGSSNQSKKSLDLIKSTNSSKTSVGQSSSIQGLCPSTKLQFPGTDFSRFEQLQTPKSYSNHKHNAPLSRGVFRRRGDNTQSPAAFASIGDAPTSLLHDGTFRSPELPSKPTLHKQAKSSPTKPVSHNTSPTKPYVEPLHPPYIEDTPEPSLHSPEVCVQVGCRKVPGYAASIPEIRKNIPDVEKLTLFQALRFAQTTEKLPILKELVKQVATTEYVNTPRIQSSRVDALLAESHKESFVQRFLELAETNAGDYVEPAISSHPVSDAPAFRPRDATVTFSAPCHNNHNDDVEVEKKDSRCRRIASAIGRISHRWSARAKVFREHWRENRELRETKSKIKREIKLEKRNIKMLEREKQLADLEARLSEVSHKRKQEHKDHKQAELQRQIAAKQASNRRKLEMLEYQAVVAKANRKVARKYKQAEAAKEAEDAKYAAYLKAMKPKPQPQPQSKKVSPQTSKGHKPGCKVHKAKATKPPQKSTPKKPSPVEPQPYQGLNAREIEANPWHLTGDSELREAIARERPVLGVKPKKTAIGSRVVSVAPTVHSNEVLPEHVFVSTPPKPKADAGFYIQPIRVEAPPPPRPEGKPVWERDSYKANREKWKDVKKLRYIPEDSELTGIKGKLRNVGFDFWN</sequence>
<feature type="compositionally biased region" description="Basic and acidic residues" evidence="1">
    <location>
        <begin position="387"/>
        <end position="401"/>
    </location>
</feature>
<organism evidence="2 3">
    <name type="scientific">Candidozyma haemuli</name>
    <dbReference type="NCBI Taxonomy" id="45357"/>
    <lineage>
        <taxon>Eukaryota</taxon>
        <taxon>Fungi</taxon>
        <taxon>Dikarya</taxon>
        <taxon>Ascomycota</taxon>
        <taxon>Saccharomycotina</taxon>
        <taxon>Pichiomycetes</taxon>
        <taxon>Metschnikowiaceae</taxon>
        <taxon>Candidozyma</taxon>
    </lineage>
</organism>
<feature type="compositionally biased region" description="Low complexity" evidence="1">
    <location>
        <begin position="15"/>
        <end position="27"/>
    </location>
</feature>
<feature type="region of interest" description="Disordered" evidence="1">
    <location>
        <begin position="592"/>
        <end position="612"/>
    </location>
</feature>
<feature type="compositionally biased region" description="Polar residues" evidence="1">
    <location>
        <begin position="1"/>
        <end position="14"/>
    </location>
</feature>
<accession>A0ABX8I6G5</accession>
<feature type="region of interest" description="Disordered" evidence="1">
    <location>
        <begin position="458"/>
        <end position="510"/>
    </location>
</feature>
<proteinExistence type="predicted"/>
<keyword evidence="3" id="KW-1185">Reference proteome</keyword>
<gene>
    <name evidence="2" type="ORF">CA3LBN_003184</name>
</gene>
<dbReference type="Proteomes" id="UP000825434">
    <property type="component" value="Chromosome 3"/>
</dbReference>
<evidence type="ECO:0000256" key="1">
    <source>
        <dbReference type="SAM" id="MobiDB-lite"/>
    </source>
</evidence>
<feature type="compositionally biased region" description="Basic residues" evidence="1">
    <location>
        <begin position="477"/>
        <end position="490"/>
    </location>
</feature>
<feature type="compositionally biased region" description="Polar residues" evidence="1">
    <location>
        <begin position="34"/>
        <end position="50"/>
    </location>
</feature>
<dbReference type="EMBL" id="CP076663">
    <property type="protein sequence ID" value="QWU88876.1"/>
    <property type="molecule type" value="Genomic_DNA"/>
</dbReference>
<evidence type="ECO:0000313" key="3">
    <source>
        <dbReference type="Proteomes" id="UP000825434"/>
    </source>
</evidence>
<protein>
    <submittedName>
        <fullName evidence="2">Uncharacterized protein</fullName>
    </submittedName>
</protein>
<name>A0ABX8I6G5_9ASCO</name>
<feature type="compositionally biased region" description="Low complexity" evidence="1">
    <location>
        <begin position="466"/>
        <end position="476"/>
    </location>
</feature>
<evidence type="ECO:0000313" key="2">
    <source>
        <dbReference type="EMBL" id="QWU88876.1"/>
    </source>
</evidence>
<feature type="compositionally biased region" description="Basic and acidic residues" evidence="1">
    <location>
        <begin position="601"/>
        <end position="612"/>
    </location>
</feature>
<feature type="region of interest" description="Disordered" evidence="1">
    <location>
        <begin position="387"/>
        <end position="409"/>
    </location>
</feature>
<feature type="region of interest" description="Disordered" evidence="1">
    <location>
        <begin position="117"/>
        <end position="154"/>
    </location>
</feature>
<reference evidence="2 3" key="1">
    <citation type="submission" date="2021-06" db="EMBL/GenBank/DDBJ databases">
        <title>Candida outbreak in Lebanon.</title>
        <authorList>
            <person name="Finianos M."/>
        </authorList>
    </citation>
    <scope>NUCLEOTIDE SEQUENCE [LARGE SCALE GENOMIC DNA]</scope>
    <source>
        <strain evidence="2">CA3LBN</strain>
    </source>
</reference>